<accession>A0A0C9YAA5</accession>
<keyword evidence="2" id="KW-0132">Cell division</keyword>
<dbReference type="AlphaFoldDB" id="A0A0C9YAA5"/>
<evidence type="ECO:0000313" key="8">
    <source>
        <dbReference type="EMBL" id="KIK21650.1"/>
    </source>
</evidence>
<dbReference type="InterPro" id="IPR019156">
    <property type="entry name" value="Ataxin-10_domain"/>
</dbReference>
<evidence type="ECO:0000256" key="6">
    <source>
        <dbReference type="ARBA" id="ARBA00044805"/>
    </source>
</evidence>
<feature type="domain" description="Ataxin-10" evidence="7">
    <location>
        <begin position="427"/>
        <end position="502"/>
    </location>
</feature>
<dbReference type="HOGENOM" id="CLU_039868_0_0_1"/>
<keyword evidence="3" id="KW-0131">Cell cycle</keyword>
<dbReference type="InterPro" id="IPR011989">
    <property type="entry name" value="ARM-like"/>
</dbReference>
<evidence type="ECO:0000259" key="7">
    <source>
        <dbReference type="Pfam" id="PF09759"/>
    </source>
</evidence>
<organism evidence="8 9">
    <name type="scientific">Pisolithus microcarpus 441</name>
    <dbReference type="NCBI Taxonomy" id="765257"/>
    <lineage>
        <taxon>Eukaryota</taxon>
        <taxon>Fungi</taxon>
        <taxon>Dikarya</taxon>
        <taxon>Basidiomycota</taxon>
        <taxon>Agaricomycotina</taxon>
        <taxon>Agaricomycetes</taxon>
        <taxon>Agaricomycetidae</taxon>
        <taxon>Boletales</taxon>
        <taxon>Sclerodermatineae</taxon>
        <taxon>Pisolithaceae</taxon>
        <taxon>Pisolithus</taxon>
    </lineage>
</organism>
<proteinExistence type="inferred from homology"/>
<dbReference type="SUPFAM" id="SSF48371">
    <property type="entry name" value="ARM repeat"/>
    <property type="match status" value="1"/>
</dbReference>
<evidence type="ECO:0000256" key="5">
    <source>
        <dbReference type="ARBA" id="ARBA00044801"/>
    </source>
</evidence>
<dbReference type="OrthoDB" id="379794at2759"/>
<dbReference type="Gene3D" id="1.25.10.10">
    <property type="entry name" value="Leucine-rich Repeat Variant"/>
    <property type="match status" value="1"/>
</dbReference>
<evidence type="ECO:0000256" key="4">
    <source>
        <dbReference type="ARBA" id="ARBA00044746"/>
    </source>
</evidence>
<reference evidence="9" key="2">
    <citation type="submission" date="2015-01" db="EMBL/GenBank/DDBJ databases">
        <title>Evolutionary Origins and Diversification of the Mycorrhizal Mutualists.</title>
        <authorList>
            <consortium name="DOE Joint Genome Institute"/>
            <consortium name="Mycorrhizal Genomics Consortium"/>
            <person name="Kohler A."/>
            <person name="Kuo A."/>
            <person name="Nagy L.G."/>
            <person name="Floudas D."/>
            <person name="Copeland A."/>
            <person name="Barry K.W."/>
            <person name="Cichocki N."/>
            <person name="Veneault-Fourrey C."/>
            <person name="LaButti K."/>
            <person name="Lindquist E.A."/>
            <person name="Lipzen A."/>
            <person name="Lundell T."/>
            <person name="Morin E."/>
            <person name="Murat C."/>
            <person name="Riley R."/>
            <person name="Ohm R."/>
            <person name="Sun H."/>
            <person name="Tunlid A."/>
            <person name="Henrissat B."/>
            <person name="Grigoriev I.V."/>
            <person name="Hibbett D.S."/>
            <person name="Martin F."/>
        </authorList>
    </citation>
    <scope>NUCLEOTIDE SEQUENCE [LARGE SCALE GENOMIC DNA]</scope>
    <source>
        <strain evidence="9">441</strain>
    </source>
</reference>
<comment type="function">
    <text evidence="4">May play a role in the regulation of cytokinesis.</text>
</comment>
<name>A0A0C9YAA5_9AGAM</name>
<evidence type="ECO:0000256" key="1">
    <source>
        <dbReference type="ARBA" id="ARBA00008384"/>
    </source>
</evidence>
<reference evidence="8 9" key="1">
    <citation type="submission" date="2014-04" db="EMBL/GenBank/DDBJ databases">
        <authorList>
            <consortium name="DOE Joint Genome Institute"/>
            <person name="Kuo A."/>
            <person name="Kohler A."/>
            <person name="Costa M.D."/>
            <person name="Nagy L.G."/>
            <person name="Floudas D."/>
            <person name="Copeland A."/>
            <person name="Barry K.W."/>
            <person name="Cichocki N."/>
            <person name="Veneault-Fourrey C."/>
            <person name="LaButti K."/>
            <person name="Lindquist E.A."/>
            <person name="Lipzen A."/>
            <person name="Lundell T."/>
            <person name="Morin E."/>
            <person name="Murat C."/>
            <person name="Sun H."/>
            <person name="Tunlid A."/>
            <person name="Henrissat B."/>
            <person name="Grigoriev I.V."/>
            <person name="Hibbett D.S."/>
            <person name="Martin F."/>
            <person name="Nordberg H.P."/>
            <person name="Cantor M.N."/>
            <person name="Hua S.X."/>
        </authorList>
    </citation>
    <scope>NUCLEOTIDE SEQUENCE [LARGE SCALE GENOMIC DNA]</scope>
    <source>
        <strain evidence="8 9">441</strain>
    </source>
</reference>
<gene>
    <name evidence="8" type="ORF">PISMIDRAFT_29847</name>
</gene>
<dbReference type="Proteomes" id="UP000054018">
    <property type="component" value="Unassembled WGS sequence"/>
</dbReference>
<dbReference type="InterPro" id="IPR016024">
    <property type="entry name" value="ARM-type_fold"/>
</dbReference>
<comment type="similarity">
    <text evidence="1">Belongs to the ataxin-10 family.</text>
</comment>
<dbReference type="PANTHER" id="PTHR13255:SF0">
    <property type="entry name" value="ATAXIN-10"/>
    <property type="match status" value="1"/>
</dbReference>
<protein>
    <recommendedName>
        <fullName evidence="5">Ataxin-10 homolog</fullName>
    </recommendedName>
    <alternativeName>
        <fullName evidence="6">Copper transport protein 86</fullName>
    </alternativeName>
</protein>
<keyword evidence="9" id="KW-1185">Reference proteome</keyword>
<sequence>MSATEEDSINIQFHNLCTGLLTWESEEAISRLSRVLEGVAIDLARDEGLRYVPTIWPNLRSLWLMLAEKVATHRDDEPTRAVVINTSRFTRNLVAGVANNQENAFENEPELRQILHTYSSWTASQNLGSLPVVRMVVQTLSNMVTTNEGLMSRLWQTHMDLPEEQAVFVRVLSLPDPRAILSLLVLLVNCIYDSSSRQALLVERRIGVRLCITLLDRMTDLHDAEESSDAGRAFDYGYHLFSHLFSGGFAPDLFGNLKVDGEVIVPHQTILLKLLDSYLQSSPSETLFSGMTPMLITCFFKLSQYAIGAIRAVVESDKANVVHENGIQTAPNPMLPKACEALVLVTQSIASIMLASEATHLQNEVWPLFRESVSSYGRVVAEDTVELLRLLDIFLPKVNFGRPIMRPGGQEHQYSAAVADPTGFLYLKRDLVRLIGILCHGDKATQDRIRQCDGIPVIMNMCVIDDRNPYLREHAILTLHNLLEGNRDNQGVVHSIQPSRTSLDELELPCGR</sequence>
<dbReference type="EMBL" id="KN833749">
    <property type="protein sequence ID" value="KIK21650.1"/>
    <property type="molecule type" value="Genomic_DNA"/>
</dbReference>
<dbReference type="Pfam" id="PF09759">
    <property type="entry name" value="Atx10homo_assoc"/>
    <property type="match status" value="1"/>
</dbReference>
<evidence type="ECO:0000256" key="3">
    <source>
        <dbReference type="ARBA" id="ARBA00023306"/>
    </source>
</evidence>
<evidence type="ECO:0000256" key="2">
    <source>
        <dbReference type="ARBA" id="ARBA00022618"/>
    </source>
</evidence>
<dbReference type="PANTHER" id="PTHR13255">
    <property type="entry name" value="ATAXIN-10"/>
    <property type="match status" value="1"/>
</dbReference>
<evidence type="ECO:0000313" key="9">
    <source>
        <dbReference type="Proteomes" id="UP000054018"/>
    </source>
</evidence>
<dbReference type="GO" id="GO:0051301">
    <property type="term" value="P:cell division"/>
    <property type="evidence" value="ECO:0007669"/>
    <property type="project" value="UniProtKB-KW"/>
</dbReference>
<dbReference type="InterPro" id="IPR051374">
    <property type="entry name" value="Ataxin-10/CTR86_families"/>
</dbReference>
<dbReference type="GO" id="GO:0005829">
    <property type="term" value="C:cytosol"/>
    <property type="evidence" value="ECO:0007669"/>
    <property type="project" value="TreeGrafter"/>
</dbReference>